<sequence>MVEAQNHSGSKRRCCCCCIFNKVWKFLLATTIFVALIMLILFLVIKPRTFKFSVNEAKLTQFNYTTKTNTLHYNLVLNFTSRNPNKNLNIYYDEINGHVSYEGTRFASSNVITRLNSFRQYTKSTNRMTGVFSGKRVVVFDRDQASDFIRDKKNRVFRIDVKLYFKLRFVLDDFYVGHSKGNIKCGLYVPFDSNGTKVINAFQPTKCHVNF</sequence>
<comment type="subcellular location">
    <subcellularLocation>
        <location evidence="1">Membrane</location>
        <topology evidence="1">Single-pass membrane protein</topology>
    </subcellularLocation>
</comment>
<name>A0AAV0ZY31_VICFA</name>
<keyword evidence="3 5" id="KW-1133">Transmembrane helix</keyword>
<evidence type="ECO:0000256" key="3">
    <source>
        <dbReference type="ARBA" id="ARBA00022989"/>
    </source>
</evidence>
<feature type="domain" description="Late embryogenesis abundant protein LEA-2 subgroup" evidence="6">
    <location>
        <begin position="79"/>
        <end position="165"/>
    </location>
</feature>
<dbReference type="Pfam" id="PF03168">
    <property type="entry name" value="LEA_2"/>
    <property type="match status" value="1"/>
</dbReference>
<dbReference type="InterPro" id="IPR004864">
    <property type="entry name" value="LEA_2"/>
</dbReference>
<organism evidence="7 8">
    <name type="scientific">Vicia faba</name>
    <name type="common">Broad bean</name>
    <name type="synonym">Faba vulgaris</name>
    <dbReference type="NCBI Taxonomy" id="3906"/>
    <lineage>
        <taxon>Eukaryota</taxon>
        <taxon>Viridiplantae</taxon>
        <taxon>Streptophyta</taxon>
        <taxon>Embryophyta</taxon>
        <taxon>Tracheophyta</taxon>
        <taxon>Spermatophyta</taxon>
        <taxon>Magnoliopsida</taxon>
        <taxon>eudicotyledons</taxon>
        <taxon>Gunneridae</taxon>
        <taxon>Pentapetalae</taxon>
        <taxon>rosids</taxon>
        <taxon>fabids</taxon>
        <taxon>Fabales</taxon>
        <taxon>Fabaceae</taxon>
        <taxon>Papilionoideae</taxon>
        <taxon>50 kb inversion clade</taxon>
        <taxon>NPAAA clade</taxon>
        <taxon>Hologalegina</taxon>
        <taxon>IRL clade</taxon>
        <taxon>Fabeae</taxon>
        <taxon>Vicia</taxon>
    </lineage>
</organism>
<dbReference type="GO" id="GO:0005886">
    <property type="term" value="C:plasma membrane"/>
    <property type="evidence" value="ECO:0007669"/>
    <property type="project" value="TreeGrafter"/>
</dbReference>
<dbReference type="GO" id="GO:0098542">
    <property type="term" value="P:defense response to other organism"/>
    <property type="evidence" value="ECO:0007669"/>
    <property type="project" value="InterPro"/>
</dbReference>
<evidence type="ECO:0000259" key="6">
    <source>
        <dbReference type="Pfam" id="PF03168"/>
    </source>
</evidence>
<dbReference type="PANTHER" id="PTHR31415:SF104">
    <property type="entry name" value="PROTEIN, PUTATIVE-RELATED"/>
    <property type="match status" value="1"/>
</dbReference>
<dbReference type="Proteomes" id="UP001157006">
    <property type="component" value="Chromosome 3"/>
</dbReference>
<dbReference type="PANTHER" id="PTHR31415">
    <property type="entry name" value="OS05G0367900 PROTEIN"/>
    <property type="match status" value="1"/>
</dbReference>
<dbReference type="InterPro" id="IPR044839">
    <property type="entry name" value="NDR1-like"/>
</dbReference>
<keyword evidence="4 5" id="KW-0472">Membrane</keyword>
<evidence type="ECO:0000256" key="4">
    <source>
        <dbReference type="ARBA" id="ARBA00023136"/>
    </source>
</evidence>
<evidence type="ECO:0000313" key="8">
    <source>
        <dbReference type="Proteomes" id="UP001157006"/>
    </source>
</evidence>
<dbReference type="GO" id="GO:0009506">
    <property type="term" value="C:plasmodesma"/>
    <property type="evidence" value="ECO:0007669"/>
    <property type="project" value="TreeGrafter"/>
</dbReference>
<dbReference type="AlphaFoldDB" id="A0AAV0ZY31"/>
<accession>A0AAV0ZY31</accession>
<keyword evidence="8" id="KW-1185">Reference proteome</keyword>
<protein>
    <recommendedName>
        <fullName evidence="6">Late embryogenesis abundant protein LEA-2 subgroup domain-containing protein</fullName>
    </recommendedName>
</protein>
<proteinExistence type="predicted"/>
<keyword evidence="2 5" id="KW-0812">Transmembrane</keyword>
<feature type="transmembrane region" description="Helical" evidence="5">
    <location>
        <begin position="26"/>
        <end position="45"/>
    </location>
</feature>
<evidence type="ECO:0000256" key="5">
    <source>
        <dbReference type="SAM" id="Phobius"/>
    </source>
</evidence>
<reference evidence="7 8" key="1">
    <citation type="submission" date="2023-01" db="EMBL/GenBank/DDBJ databases">
        <authorList>
            <person name="Kreplak J."/>
        </authorList>
    </citation>
    <scope>NUCLEOTIDE SEQUENCE [LARGE SCALE GENOMIC DNA]</scope>
</reference>
<evidence type="ECO:0000256" key="1">
    <source>
        <dbReference type="ARBA" id="ARBA00004167"/>
    </source>
</evidence>
<evidence type="ECO:0000313" key="7">
    <source>
        <dbReference type="EMBL" id="CAI8602393.1"/>
    </source>
</evidence>
<gene>
    <name evidence="7" type="ORF">VFH_III038000</name>
</gene>
<dbReference type="EMBL" id="OX451738">
    <property type="protein sequence ID" value="CAI8602393.1"/>
    <property type="molecule type" value="Genomic_DNA"/>
</dbReference>
<evidence type="ECO:0000256" key="2">
    <source>
        <dbReference type="ARBA" id="ARBA00022692"/>
    </source>
</evidence>